<dbReference type="RefSeq" id="XP_003747317.1">
    <property type="nucleotide sequence ID" value="XM_003747269.1"/>
</dbReference>
<organism evidence="14 15">
    <name type="scientific">Galendromus occidentalis</name>
    <name type="common">western predatory mite</name>
    <dbReference type="NCBI Taxonomy" id="34638"/>
    <lineage>
        <taxon>Eukaryota</taxon>
        <taxon>Metazoa</taxon>
        <taxon>Ecdysozoa</taxon>
        <taxon>Arthropoda</taxon>
        <taxon>Chelicerata</taxon>
        <taxon>Arachnida</taxon>
        <taxon>Acari</taxon>
        <taxon>Parasitiformes</taxon>
        <taxon>Mesostigmata</taxon>
        <taxon>Gamasina</taxon>
        <taxon>Phytoseioidea</taxon>
        <taxon>Phytoseiidae</taxon>
        <taxon>Typhlodrominae</taxon>
        <taxon>Galendromus</taxon>
    </lineage>
</organism>
<name>A0AAJ6QXR7_9ACAR</name>
<dbReference type="Pfam" id="PF01130">
    <property type="entry name" value="CD36"/>
    <property type="match status" value="1"/>
</dbReference>
<protein>
    <recommendedName>
        <fullName evidence="11">Scavenger receptor class B member 1</fullName>
    </recommendedName>
    <alternativeName>
        <fullName evidence="12">SR-BI</fullName>
    </alternativeName>
</protein>
<keyword evidence="10" id="KW-0325">Glycoprotein</keyword>
<keyword evidence="5 13" id="KW-0812">Transmembrane</keyword>
<dbReference type="Proteomes" id="UP000694867">
    <property type="component" value="Unplaced"/>
</dbReference>
<comment type="subcellular location">
    <subcellularLocation>
        <location evidence="2">Cell membrane</location>
        <topology evidence="2">Multi-pass membrane protein</topology>
    </subcellularLocation>
    <subcellularLocation>
        <location evidence="1">Membrane</location>
        <location evidence="1">Caveola</location>
        <topology evidence="1">Multi-pass membrane protein</topology>
    </subcellularLocation>
</comment>
<evidence type="ECO:0000256" key="5">
    <source>
        <dbReference type="ARBA" id="ARBA00022692"/>
    </source>
</evidence>
<dbReference type="PRINTS" id="PR01609">
    <property type="entry name" value="CD36FAMILY"/>
</dbReference>
<accession>A0AAJ6QXR7</accession>
<evidence type="ECO:0000256" key="10">
    <source>
        <dbReference type="ARBA" id="ARBA00023180"/>
    </source>
</evidence>
<keyword evidence="8" id="KW-1015">Disulfide bond</keyword>
<evidence type="ECO:0000256" key="13">
    <source>
        <dbReference type="SAM" id="Phobius"/>
    </source>
</evidence>
<comment type="similarity">
    <text evidence="3">Belongs to the CD36 family.</text>
</comment>
<dbReference type="InterPro" id="IPR002159">
    <property type="entry name" value="CD36_fam"/>
</dbReference>
<dbReference type="KEGG" id="goe:100903236"/>
<evidence type="ECO:0000256" key="8">
    <source>
        <dbReference type="ARBA" id="ARBA00023157"/>
    </source>
</evidence>
<evidence type="ECO:0000256" key="11">
    <source>
        <dbReference type="ARBA" id="ARBA00040821"/>
    </source>
</evidence>
<proteinExistence type="inferred from homology"/>
<feature type="transmembrane region" description="Helical" evidence="13">
    <location>
        <begin position="59"/>
        <end position="79"/>
    </location>
</feature>
<feature type="transmembrane region" description="Helical" evidence="13">
    <location>
        <begin position="515"/>
        <end position="535"/>
    </location>
</feature>
<keyword evidence="9" id="KW-0675">Receptor</keyword>
<evidence type="ECO:0000256" key="9">
    <source>
        <dbReference type="ARBA" id="ARBA00023170"/>
    </source>
</evidence>
<evidence type="ECO:0000313" key="15">
    <source>
        <dbReference type="RefSeq" id="XP_003747317.1"/>
    </source>
</evidence>
<gene>
    <name evidence="15" type="primary">LOC100903236</name>
</gene>
<dbReference type="PANTHER" id="PTHR11923:SF110">
    <property type="entry name" value="SCAVENGER RECEPTOR CLASS B MEMBER 1"/>
    <property type="match status" value="1"/>
</dbReference>
<dbReference type="GO" id="GO:0005901">
    <property type="term" value="C:caveola"/>
    <property type="evidence" value="ECO:0007669"/>
    <property type="project" value="UniProtKB-SubCell"/>
</dbReference>
<reference evidence="15" key="1">
    <citation type="submission" date="2025-08" db="UniProtKB">
        <authorList>
            <consortium name="RefSeq"/>
        </authorList>
    </citation>
    <scope>IDENTIFICATION</scope>
</reference>
<keyword evidence="6 13" id="KW-1133">Transmembrane helix</keyword>
<dbReference type="GeneID" id="100903236"/>
<evidence type="ECO:0000256" key="4">
    <source>
        <dbReference type="ARBA" id="ARBA00022475"/>
    </source>
</evidence>
<dbReference type="PANTHER" id="PTHR11923">
    <property type="entry name" value="SCAVENGER RECEPTOR CLASS B TYPE-1 SR-B1"/>
    <property type="match status" value="1"/>
</dbReference>
<dbReference type="AlphaFoldDB" id="A0AAJ6QXR7"/>
<sequence length="592" mass="66808">MADSFWQLTEGASKFCRDCMGSVGKRYDAMTAKSRNVKTKEKIESTTSSSRCCCFSYRICSILLLILACVMTGVATVLFTQFDKFFDNALRDQMHLGPNGLVFPAWRVSELRTNMRLYLFNITNPDEVMLGDKPILREIGPYTWKIHMDKFDINFYPNYTLSYRENKWFEFLPDQSVGTYDDIVTTVNVPYAAVAQRLKGQNSFAKSTATFTLNGLGQNLMHYRRVGELTFEGYPDFLILVASAVEKGKEEESGLGSFLGAGFRFVTNLLVDQNLQGNFGYFIDRNNTDDGVVTIFTGEDERSKINKVDVVNGRKELTTWPVARCNKITGTMGHLRPPASGEKPVDVFVPDLCRSLPLRYERESMYEGLSTLRFVAGKETFDNSKTDACFAGPRNFSSGVMDIGPCKKDAPLVVSFPHYLYADDKHLDSVVGMNPKKEKHQFYLESDPLTGVTVSVRARFQVGVILERVFGLGNLGRIFEGNIPLFWQELQLEALPPTVFQLKLLRDLPSYAKQAAVAMVVMAIVTGMISVFLAHRDWRNGRQMKVVPERSLPVVEQAYTNHVYENQDEAVRYKVSPVRPQNGTNLPKQVPS</sequence>
<evidence type="ECO:0000256" key="1">
    <source>
        <dbReference type="ARBA" id="ARBA00004189"/>
    </source>
</evidence>
<evidence type="ECO:0000256" key="6">
    <source>
        <dbReference type="ARBA" id="ARBA00022989"/>
    </source>
</evidence>
<evidence type="ECO:0000256" key="12">
    <source>
        <dbReference type="ARBA" id="ARBA00042244"/>
    </source>
</evidence>
<evidence type="ECO:0000256" key="3">
    <source>
        <dbReference type="ARBA" id="ARBA00010532"/>
    </source>
</evidence>
<dbReference type="GO" id="GO:0005044">
    <property type="term" value="F:scavenger receptor activity"/>
    <property type="evidence" value="ECO:0007669"/>
    <property type="project" value="TreeGrafter"/>
</dbReference>
<evidence type="ECO:0000256" key="7">
    <source>
        <dbReference type="ARBA" id="ARBA00023136"/>
    </source>
</evidence>
<keyword evidence="14" id="KW-1185">Reference proteome</keyword>
<evidence type="ECO:0000313" key="14">
    <source>
        <dbReference type="Proteomes" id="UP000694867"/>
    </source>
</evidence>
<keyword evidence="7 13" id="KW-0472">Membrane</keyword>
<evidence type="ECO:0000256" key="2">
    <source>
        <dbReference type="ARBA" id="ARBA00004651"/>
    </source>
</evidence>
<keyword evidence="4" id="KW-1003">Cell membrane</keyword>
<dbReference type="GO" id="GO:0005737">
    <property type="term" value="C:cytoplasm"/>
    <property type="evidence" value="ECO:0007669"/>
    <property type="project" value="TreeGrafter"/>
</dbReference>